<dbReference type="Proteomes" id="UP000036681">
    <property type="component" value="Unplaced"/>
</dbReference>
<keyword evidence="1" id="KW-1185">Reference proteome</keyword>
<evidence type="ECO:0000313" key="1">
    <source>
        <dbReference type="Proteomes" id="UP000036681"/>
    </source>
</evidence>
<evidence type="ECO:0000313" key="2">
    <source>
        <dbReference type="WBParaSite" id="ALUE_0000454401-mRNA-1"/>
    </source>
</evidence>
<proteinExistence type="predicted"/>
<name>A0A0M3HQU6_ASCLU</name>
<organism evidence="1 2">
    <name type="scientific">Ascaris lumbricoides</name>
    <name type="common">Giant roundworm</name>
    <dbReference type="NCBI Taxonomy" id="6252"/>
    <lineage>
        <taxon>Eukaryota</taxon>
        <taxon>Metazoa</taxon>
        <taxon>Ecdysozoa</taxon>
        <taxon>Nematoda</taxon>
        <taxon>Chromadorea</taxon>
        <taxon>Rhabditida</taxon>
        <taxon>Spirurina</taxon>
        <taxon>Ascaridomorpha</taxon>
        <taxon>Ascaridoidea</taxon>
        <taxon>Ascarididae</taxon>
        <taxon>Ascaris</taxon>
    </lineage>
</organism>
<dbReference type="WBParaSite" id="ALUE_0000454401-mRNA-1">
    <property type="protein sequence ID" value="ALUE_0000454401-mRNA-1"/>
    <property type="gene ID" value="ALUE_0000454401"/>
</dbReference>
<dbReference type="AlphaFoldDB" id="A0A0M3HQU6"/>
<protein>
    <submittedName>
        <fullName evidence="2">Uncharacterized protein</fullName>
    </submittedName>
</protein>
<sequence>MKSEISSRDVPLLTFNYLILRCRAIAELGSISRALRTNLGRTNHEVGTEWWLRKGGAQVDEPSANQANLFIKDNHISSTAEDLEHFRVQQRSEEHR</sequence>
<accession>A0A0M3HQU6</accession>
<reference evidence="2" key="1">
    <citation type="submission" date="2017-02" db="UniProtKB">
        <authorList>
            <consortium name="WormBaseParasite"/>
        </authorList>
    </citation>
    <scope>IDENTIFICATION</scope>
</reference>